<dbReference type="SUPFAM" id="SSF109854">
    <property type="entry name" value="DinB/YfiT-like putative metalloenzymes"/>
    <property type="match status" value="1"/>
</dbReference>
<dbReference type="Proteomes" id="UP000622166">
    <property type="component" value="Unassembled WGS sequence"/>
</dbReference>
<feature type="region of interest" description="Disordered" evidence="1">
    <location>
        <begin position="175"/>
        <end position="201"/>
    </location>
</feature>
<reference evidence="3" key="2">
    <citation type="submission" date="2020-09" db="EMBL/GenBank/DDBJ databases">
        <authorList>
            <person name="Sun Q."/>
            <person name="Ohkuma M."/>
        </authorList>
    </citation>
    <scope>NUCLEOTIDE SEQUENCE</scope>
    <source>
        <strain evidence="3">JCM 4815</strain>
    </source>
</reference>
<name>A0A918UQJ6_9ACTN</name>
<sequence length="201" mass="21420">MRDVRSVVGMSEPRISDLLEAASVRAVPVVRGVADERLGDPTPCAEYSVRELVNHLTHVVVGFQAYAAKGQADFSTTPDYIGDDPDWRARFTAEARKLVDAWAAPGADEGTAGQLGLPARTLGQMALLDLLVHAWDLAVATGQDFEPDPVVVAALEPAVARMAPMAREWKAFGDPAPVPADASPFERLLATTGRDPRPAAP</sequence>
<feature type="domain" description="Mycothiol-dependent maleylpyruvate isomerase metal-binding" evidence="2">
    <location>
        <begin position="21"/>
        <end position="138"/>
    </location>
</feature>
<dbReference type="EMBL" id="BMVW01000012">
    <property type="protein sequence ID" value="GGZ26778.1"/>
    <property type="molecule type" value="Genomic_DNA"/>
</dbReference>
<evidence type="ECO:0000259" key="2">
    <source>
        <dbReference type="Pfam" id="PF11716"/>
    </source>
</evidence>
<dbReference type="AlphaFoldDB" id="A0A918UQJ6"/>
<evidence type="ECO:0000313" key="4">
    <source>
        <dbReference type="Proteomes" id="UP000622166"/>
    </source>
</evidence>
<evidence type="ECO:0000313" key="3">
    <source>
        <dbReference type="EMBL" id="GGZ26778.1"/>
    </source>
</evidence>
<evidence type="ECO:0000256" key="1">
    <source>
        <dbReference type="SAM" id="MobiDB-lite"/>
    </source>
</evidence>
<comment type="caution">
    <text evidence="3">The sequence shown here is derived from an EMBL/GenBank/DDBJ whole genome shotgun (WGS) entry which is preliminary data.</text>
</comment>
<gene>
    <name evidence="3" type="ORF">GCM10010365_53980</name>
</gene>
<dbReference type="InterPro" id="IPR017517">
    <property type="entry name" value="Maleyloyr_isom"/>
</dbReference>
<dbReference type="InterPro" id="IPR034660">
    <property type="entry name" value="DinB/YfiT-like"/>
</dbReference>
<dbReference type="GO" id="GO:0046872">
    <property type="term" value="F:metal ion binding"/>
    <property type="evidence" value="ECO:0007669"/>
    <property type="project" value="InterPro"/>
</dbReference>
<proteinExistence type="predicted"/>
<accession>A0A918UQJ6</accession>
<dbReference type="InterPro" id="IPR024344">
    <property type="entry name" value="MDMPI_metal-binding"/>
</dbReference>
<keyword evidence="4" id="KW-1185">Reference proteome</keyword>
<dbReference type="Gene3D" id="1.20.120.450">
    <property type="entry name" value="dinb family like domain"/>
    <property type="match status" value="1"/>
</dbReference>
<dbReference type="NCBIfam" id="TIGR03086">
    <property type="entry name" value="TIGR03086 family metal-binding protein"/>
    <property type="match status" value="1"/>
</dbReference>
<reference evidence="3" key="1">
    <citation type="journal article" date="2014" name="Int. J. Syst. Evol. Microbiol.">
        <title>Complete genome sequence of Corynebacterium casei LMG S-19264T (=DSM 44701T), isolated from a smear-ripened cheese.</title>
        <authorList>
            <consortium name="US DOE Joint Genome Institute (JGI-PGF)"/>
            <person name="Walter F."/>
            <person name="Albersmeier A."/>
            <person name="Kalinowski J."/>
            <person name="Ruckert C."/>
        </authorList>
    </citation>
    <scope>NUCLEOTIDE SEQUENCE</scope>
    <source>
        <strain evidence="3">JCM 4815</strain>
    </source>
</reference>
<organism evidence="3 4">
    <name type="scientific">Streptomyces poonensis</name>
    <dbReference type="NCBI Taxonomy" id="68255"/>
    <lineage>
        <taxon>Bacteria</taxon>
        <taxon>Bacillati</taxon>
        <taxon>Actinomycetota</taxon>
        <taxon>Actinomycetes</taxon>
        <taxon>Kitasatosporales</taxon>
        <taxon>Streptomycetaceae</taxon>
        <taxon>Streptomyces</taxon>
    </lineage>
</organism>
<dbReference type="Pfam" id="PF11716">
    <property type="entry name" value="MDMPI_N"/>
    <property type="match status" value="1"/>
</dbReference>
<dbReference type="NCBIfam" id="TIGR03083">
    <property type="entry name" value="maleylpyruvate isomerase family mycothiol-dependent enzyme"/>
    <property type="match status" value="1"/>
</dbReference>
<dbReference type="InterPro" id="IPR017520">
    <property type="entry name" value="CHP03086"/>
</dbReference>
<protein>
    <submittedName>
        <fullName evidence="3">TIGR03086 family protein</fullName>
    </submittedName>
</protein>